<sequence>MDSGKRERGNSFNSQEQSIGLEELTIMKLMEEIMEFDQEIKMKQRWISTRMKLLHKLLPKQENKDMKAIIQNFLLKLQPEYPKKIYVSYDRGGEPIPMPMDSGEPIPLEMFKGDPIILMSNEQYHQQQNQQDGGEGQNEEEKNQDGEVKESQQQN</sequence>
<proteinExistence type="predicted"/>
<feature type="compositionally biased region" description="Basic and acidic residues" evidence="1">
    <location>
        <begin position="139"/>
        <end position="155"/>
    </location>
</feature>
<dbReference type="InParanoid" id="A0A078B1Y6"/>
<feature type="region of interest" description="Disordered" evidence="1">
    <location>
        <begin position="119"/>
        <end position="155"/>
    </location>
</feature>
<reference evidence="2 3" key="1">
    <citation type="submission" date="2014-06" db="EMBL/GenBank/DDBJ databases">
        <authorList>
            <person name="Swart Estienne"/>
        </authorList>
    </citation>
    <scope>NUCLEOTIDE SEQUENCE [LARGE SCALE GENOMIC DNA]</scope>
    <source>
        <strain evidence="2 3">130c</strain>
    </source>
</reference>
<name>A0A078B1Y6_STYLE</name>
<dbReference type="EMBL" id="CCKQ01016647">
    <property type="protein sequence ID" value="CDW88514.1"/>
    <property type="molecule type" value="Genomic_DNA"/>
</dbReference>
<dbReference type="Proteomes" id="UP000039865">
    <property type="component" value="Unassembled WGS sequence"/>
</dbReference>
<evidence type="ECO:0000313" key="3">
    <source>
        <dbReference type="Proteomes" id="UP000039865"/>
    </source>
</evidence>
<gene>
    <name evidence="2" type="primary">Contig6157.g6587</name>
    <name evidence="2" type="ORF">STYLEM_17636</name>
</gene>
<evidence type="ECO:0000256" key="1">
    <source>
        <dbReference type="SAM" id="MobiDB-lite"/>
    </source>
</evidence>
<protein>
    <submittedName>
        <fullName evidence="2">Uncharacterized protein</fullName>
    </submittedName>
</protein>
<accession>A0A078B1Y6</accession>
<keyword evidence="3" id="KW-1185">Reference proteome</keyword>
<evidence type="ECO:0000313" key="2">
    <source>
        <dbReference type="EMBL" id="CDW88514.1"/>
    </source>
</evidence>
<dbReference type="OrthoDB" id="25129at2759"/>
<dbReference type="AlphaFoldDB" id="A0A078B1Y6"/>
<feature type="compositionally biased region" description="Low complexity" evidence="1">
    <location>
        <begin position="121"/>
        <end position="132"/>
    </location>
</feature>
<organism evidence="2 3">
    <name type="scientific">Stylonychia lemnae</name>
    <name type="common">Ciliate</name>
    <dbReference type="NCBI Taxonomy" id="5949"/>
    <lineage>
        <taxon>Eukaryota</taxon>
        <taxon>Sar</taxon>
        <taxon>Alveolata</taxon>
        <taxon>Ciliophora</taxon>
        <taxon>Intramacronucleata</taxon>
        <taxon>Spirotrichea</taxon>
        <taxon>Stichotrichia</taxon>
        <taxon>Sporadotrichida</taxon>
        <taxon>Oxytrichidae</taxon>
        <taxon>Stylonychinae</taxon>
        <taxon>Stylonychia</taxon>
    </lineage>
</organism>